<keyword evidence="3" id="KW-1185">Reference proteome</keyword>
<dbReference type="AlphaFoldDB" id="A0A812B5P9"/>
<proteinExistence type="predicted"/>
<feature type="transmembrane region" description="Helical" evidence="1">
    <location>
        <begin position="131"/>
        <end position="150"/>
    </location>
</feature>
<reference evidence="2" key="1">
    <citation type="submission" date="2021-01" db="EMBL/GenBank/DDBJ databases">
        <authorList>
            <person name="Li R."/>
            <person name="Bekaert M."/>
        </authorList>
    </citation>
    <scope>NUCLEOTIDE SEQUENCE</scope>
    <source>
        <strain evidence="2">Farmed</strain>
    </source>
</reference>
<sequence>MRSLSITPTSIVSKIHFDFISARWIGIIIDLPLISLIYTCLSPVSLTISAILDMRQLSHRYERFVALVFSEIRQSSLLPCFALTYLFLYSLSSTKLSEFPDDSPQLYHERGDTSKSFLSSSLSLVFLPRGLGTWVAIKFKLLSFSIYFIYVWQHSPLRSFPLLFPFPISILRSFFAFFFSLSISVWSRNLAAFRIFRSLFPQNSNIPFVTRACIRSSVRGSKSDFSSA</sequence>
<gene>
    <name evidence="2" type="ORF">SPHA_10689</name>
</gene>
<evidence type="ECO:0000313" key="2">
    <source>
        <dbReference type="EMBL" id="CAE1169609.1"/>
    </source>
</evidence>
<dbReference type="EMBL" id="CAHIKZ030000347">
    <property type="protein sequence ID" value="CAE1169609.1"/>
    <property type="molecule type" value="Genomic_DNA"/>
</dbReference>
<feature type="transmembrane region" description="Helical" evidence="1">
    <location>
        <begin position="24"/>
        <end position="52"/>
    </location>
</feature>
<evidence type="ECO:0000313" key="3">
    <source>
        <dbReference type="Proteomes" id="UP000597762"/>
    </source>
</evidence>
<comment type="caution">
    <text evidence="2">The sequence shown here is derived from an EMBL/GenBank/DDBJ whole genome shotgun (WGS) entry which is preliminary data.</text>
</comment>
<accession>A0A812B5P9</accession>
<keyword evidence="1" id="KW-0812">Transmembrane</keyword>
<keyword evidence="1" id="KW-0472">Membrane</keyword>
<evidence type="ECO:0000256" key="1">
    <source>
        <dbReference type="SAM" id="Phobius"/>
    </source>
</evidence>
<organism evidence="2 3">
    <name type="scientific">Acanthosepion pharaonis</name>
    <name type="common">Pharaoh cuttlefish</name>
    <name type="synonym">Sepia pharaonis</name>
    <dbReference type="NCBI Taxonomy" id="158019"/>
    <lineage>
        <taxon>Eukaryota</taxon>
        <taxon>Metazoa</taxon>
        <taxon>Spiralia</taxon>
        <taxon>Lophotrochozoa</taxon>
        <taxon>Mollusca</taxon>
        <taxon>Cephalopoda</taxon>
        <taxon>Coleoidea</taxon>
        <taxon>Decapodiformes</taxon>
        <taxon>Sepiida</taxon>
        <taxon>Sepiina</taxon>
        <taxon>Sepiidae</taxon>
        <taxon>Acanthosepion</taxon>
    </lineage>
</organism>
<name>A0A812B5P9_ACAPH</name>
<dbReference type="Proteomes" id="UP000597762">
    <property type="component" value="Unassembled WGS sequence"/>
</dbReference>
<keyword evidence="1" id="KW-1133">Transmembrane helix</keyword>
<feature type="transmembrane region" description="Helical" evidence="1">
    <location>
        <begin position="162"/>
        <end position="186"/>
    </location>
</feature>
<protein>
    <submittedName>
        <fullName evidence="2">Uncharacterized protein</fullName>
    </submittedName>
</protein>